<organism evidence="5 6">
    <name type="scientific">Melghirimyces profundicolus</name>
    <dbReference type="NCBI Taxonomy" id="1242148"/>
    <lineage>
        <taxon>Bacteria</taxon>
        <taxon>Bacillati</taxon>
        <taxon>Bacillota</taxon>
        <taxon>Bacilli</taxon>
        <taxon>Bacillales</taxon>
        <taxon>Thermoactinomycetaceae</taxon>
        <taxon>Melghirimyces</taxon>
    </lineage>
</organism>
<feature type="transmembrane region" description="Helical" evidence="4">
    <location>
        <begin position="310"/>
        <end position="332"/>
    </location>
</feature>
<evidence type="ECO:0000313" key="6">
    <source>
        <dbReference type="Proteomes" id="UP000244240"/>
    </source>
</evidence>
<protein>
    <submittedName>
        <fullName evidence="5">Spore germination protein KA</fullName>
    </submittedName>
</protein>
<evidence type="ECO:0000256" key="3">
    <source>
        <dbReference type="SAM" id="MobiDB-lite"/>
    </source>
</evidence>
<dbReference type="GO" id="GO:0016020">
    <property type="term" value="C:membrane"/>
    <property type="evidence" value="ECO:0007669"/>
    <property type="project" value="InterPro"/>
</dbReference>
<feature type="transmembrane region" description="Helical" evidence="4">
    <location>
        <begin position="439"/>
        <end position="460"/>
    </location>
</feature>
<dbReference type="PANTHER" id="PTHR22550:SF5">
    <property type="entry name" value="LEUCINE ZIPPER PROTEIN 4"/>
    <property type="match status" value="1"/>
</dbReference>
<feature type="transmembrane region" description="Helical" evidence="4">
    <location>
        <begin position="382"/>
        <end position="402"/>
    </location>
</feature>
<comment type="caution">
    <text evidence="5">The sequence shown here is derived from an EMBL/GenBank/DDBJ whole genome shotgun (WGS) entry which is preliminary data.</text>
</comment>
<evidence type="ECO:0000313" key="5">
    <source>
        <dbReference type="EMBL" id="PTX59342.1"/>
    </source>
</evidence>
<dbReference type="PIRSF" id="PIRSF005690">
    <property type="entry name" value="GerBA"/>
    <property type="match status" value="1"/>
</dbReference>
<sequence>MRKKRSARKGSKSLPKQLQYRDQDRLFSSLEENLSKIQQEMGHSSDLVIRRIEAGTDPKHSVALVQIEGLVDDRRADEFLTKSIMVDSAPMDVETPFYDFVKENALSMSNVQLVSRWEELFHALLDGKTLVLGEGWPEALCADTAGGDKRPVTEPALQTVIRGPRDSFTETLSTNLALVRRRIKSSKLWVQSQQVGKMTRTEVAVLHLEGIADPDTVKEVIRKIRQINIDGVLESGYLEGFIQDKTRTPFPTVYNTERPDVIAGGLLEGRVAILMDNTPVALIVPTTFFQFLTSVEEYYQRWDIATATRILRFLIFTISLMGPSIYVAFKAFHPTLIPTELMVNLMAQREGVPFPAIVEAFLMEITFEILREAGIRTPRPLSTAVTIVGAIIIGETAIRAGLVTPSMVIVVSITAIASFATPSYSLANSARLIRFGLMLSAGLFGLLGLTLALIVLVAHMNSLRSFGTPYLIPVAPFVPRDQKDLFIRMPWEALSTRPRTARPLDDQRIPEGQDPEPTRDPKEDDPS</sequence>
<dbReference type="GO" id="GO:0009847">
    <property type="term" value="P:spore germination"/>
    <property type="evidence" value="ECO:0007669"/>
    <property type="project" value="InterPro"/>
</dbReference>
<dbReference type="AlphaFoldDB" id="A0A2T6BTE2"/>
<gene>
    <name evidence="5" type="ORF">C8P63_11237</name>
</gene>
<dbReference type="InterPro" id="IPR004995">
    <property type="entry name" value="Spore_Ger"/>
</dbReference>
<keyword evidence="2 4" id="KW-0472">Membrane</keyword>
<evidence type="ECO:0000256" key="4">
    <source>
        <dbReference type="SAM" id="Phobius"/>
    </source>
</evidence>
<evidence type="ECO:0000256" key="2">
    <source>
        <dbReference type="ARBA" id="ARBA00023136"/>
    </source>
</evidence>
<name>A0A2T6BTE2_9BACL</name>
<dbReference type="Pfam" id="PF03323">
    <property type="entry name" value="GerA"/>
    <property type="match status" value="1"/>
</dbReference>
<proteinExistence type="inferred from homology"/>
<keyword evidence="6" id="KW-1185">Reference proteome</keyword>
<dbReference type="Proteomes" id="UP000244240">
    <property type="component" value="Unassembled WGS sequence"/>
</dbReference>
<dbReference type="RefSeq" id="WP_170109592.1">
    <property type="nucleotide sequence ID" value="NZ_QBKR01000012.1"/>
</dbReference>
<comment type="similarity">
    <text evidence="1">Belongs to the GerABKA family.</text>
</comment>
<dbReference type="EMBL" id="QBKR01000012">
    <property type="protein sequence ID" value="PTX59342.1"/>
    <property type="molecule type" value="Genomic_DNA"/>
</dbReference>
<feature type="transmembrane region" description="Helical" evidence="4">
    <location>
        <begin position="408"/>
        <end position="427"/>
    </location>
</feature>
<keyword evidence="4" id="KW-1133">Transmembrane helix</keyword>
<keyword evidence="4" id="KW-0812">Transmembrane</keyword>
<feature type="transmembrane region" description="Helical" evidence="4">
    <location>
        <begin position="352"/>
        <end position="370"/>
    </location>
</feature>
<feature type="region of interest" description="Disordered" evidence="3">
    <location>
        <begin position="497"/>
        <end position="527"/>
    </location>
</feature>
<feature type="compositionally biased region" description="Basic and acidic residues" evidence="3">
    <location>
        <begin position="502"/>
        <end position="527"/>
    </location>
</feature>
<dbReference type="PANTHER" id="PTHR22550">
    <property type="entry name" value="SPORE GERMINATION PROTEIN"/>
    <property type="match status" value="1"/>
</dbReference>
<reference evidence="5 6" key="1">
    <citation type="submission" date="2018-04" db="EMBL/GenBank/DDBJ databases">
        <title>Genomic Encyclopedia of Archaeal and Bacterial Type Strains, Phase II (KMG-II): from individual species to whole genera.</title>
        <authorList>
            <person name="Goeker M."/>
        </authorList>
    </citation>
    <scope>NUCLEOTIDE SEQUENCE [LARGE SCALE GENOMIC DNA]</scope>
    <source>
        <strain evidence="5 6">DSM 45787</strain>
    </source>
</reference>
<dbReference type="InterPro" id="IPR050768">
    <property type="entry name" value="UPF0353/GerABKA_families"/>
</dbReference>
<evidence type="ECO:0000256" key="1">
    <source>
        <dbReference type="ARBA" id="ARBA00005278"/>
    </source>
</evidence>
<accession>A0A2T6BTE2</accession>